<organism evidence="2">
    <name type="scientific">Trichophyton rubrum CBS 288.86</name>
    <dbReference type="NCBI Taxonomy" id="1215330"/>
    <lineage>
        <taxon>Eukaryota</taxon>
        <taxon>Fungi</taxon>
        <taxon>Dikarya</taxon>
        <taxon>Ascomycota</taxon>
        <taxon>Pezizomycotina</taxon>
        <taxon>Eurotiomycetes</taxon>
        <taxon>Eurotiomycetidae</taxon>
        <taxon>Onygenales</taxon>
        <taxon>Arthrodermataceae</taxon>
        <taxon>Trichophyton</taxon>
    </lineage>
</organism>
<proteinExistence type="predicted"/>
<keyword evidence="1" id="KW-1133">Transmembrane helix</keyword>
<name>A0A022WC25_TRIRU</name>
<dbReference type="Proteomes" id="UP000023758">
    <property type="component" value="Unassembled WGS sequence"/>
</dbReference>
<gene>
    <name evidence="2" type="ORF">H103_01591</name>
</gene>
<sequence>MTVFLFTRLISIITNFPLPITSSIPFLPFCLIITLFFGLLHFFLSLATFDLYVGLLPIPNLTPSAVRFELSLSLLLRLPRSRFGQVLDFIRRAYRWNTLSRERSYVGFIAMLLYIGFANLLSPLVFFFSRPFSFFAFSFP</sequence>
<protein>
    <submittedName>
        <fullName evidence="2">Uncharacterized protein</fullName>
    </submittedName>
</protein>
<evidence type="ECO:0000256" key="1">
    <source>
        <dbReference type="SAM" id="Phobius"/>
    </source>
</evidence>
<evidence type="ECO:0000313" key="2">
    <source>
        <dbReference type="EMBL" id="EZF55965.1"/>
    </source>
</evidence>
<dbReference type="EMBL" id="KK207732">
    <property type="protein sequence ID" value="EZF55965.1"/>
    <property type="molecule type" value="Genomic_DNA"/>
</dbReference>
<dbReference type="HOGENOM" id="CLU_1836563_0_0_1"/>
<feature type="transmembrane region" description="Helical" evidence="1">
    <location>
        <begin position="26"/>
        <end position="49"/>
    </location>
</feature>
<accession>A0A022WC25</accession>
<feature type="transmembrane region" description="Helical" evidence="1">
    <location>
        <begin position="105"/>
        <end position="128"/>
    </location>
</feature>
<keyword evidence="1" id="KW-0812">Transmembrane</keyword>
<dbReference type="AlphaFoldDB" id="A0A022WC25"/>
<reference evidence="2" key="1">
    <citation type="submission" date="2014-02" db="EMBL/GenBank/DDBJ databases">
        <title>The Genome Sequence of Trichophyton rubrum (morphotype fischeri) CBS 288.86.</title>
        <authorList>
            <consortium name="The Broad Institute Genomics Platform"/>
            <person name="Cuomo C.A."/>
            <person name="White T.C."/>
            <person name="Graser Y."/>
            <person name="Martinez-Rossi N."/>
            <person name="Heitman J."/>
            <person name="Young S.K."/>
            <person name="Zeng Q."/>
            <person name="Gargeya S."/>
            <person name="Abouelleil A."/>
            <person name="Alvarado L."/>
            <person name="Chapman S.B."/>
            <person name="Gainer-Dewar J."/>
            <person name="Goldberg J."/>
            <person name="Griggs A."/>
            <person name="Gujja S."/>
            <person name="Hansen M."/>
            <person name="Howarth C."/>
            <person name="Imamovic A."/>
            <person name="Larimer J."/>
            <person name="Martinez D."/>
            <person name="Murphy C."/>
            <person name="Pearson M.D."/>
            <person name="Persinoti G."/>
            <person name="Poon T."/>
            <person name="Priest M."/>
            <person name="Roberts A.D."/>
            <person name="Saif S."/>
            <person name="Shea T.D."/>
            <person name="Sykes S.N."/>
            <person name="Wortman J."/>
            <person name="Nusbaum C."/>
            <person name="Birren B."/>
        </authorList>
    </citation>
    <scope>NUCLEOTIDE SEQUENCE [LARGE SCALE GENOMIC DNA]</scope>
    <source>
        <strain evidence="2">CBS 288.86</strain>
    </source>
</reference>
<keyword evidence="1" id="KW-0472">Membrane</keyword>